<reference evidence="2" key="1">
    <citation type="journal article" date="2017" name="Nat. Ecol. Evol.">
        <title>Genome expansion and lineage-specific genetic innovations in the forest pathogenic fungi Armillaria.</title>
        <authorList>
            <person name="Sipos G."/>
            <person name="Prasanna A.N."/>
            <person name="Walter M.C."/>
            <person name="O'Connor E."/>
            <person name="Balint B."/>
            <person name="Krizsan K."/>
            <person name="Kiss B."/>
            <person name="Hess J."/>
            <person name="Varga T."/>
            <person name="Slot J."/>
            <person name="Riley R."/>
            <person name="Boka B."/>
            <person name="Rigling D."/>
            <person name="Barry K."/>
            <person name="Lee J."/>
            <person name="Mihaltcheva S."/>
            <person name="LaButti K."/>
            <person name="Lipzen A."/>
            <person name="Waldron R."/>
            <person name="Moloney N.M."/>
            <person name="Sperisen C."/>
            <person name="Kredics L."/>
            <person name="Vagvoelgyi C."/>
            <person name="Patrignani A."/>
            <person name="Fitzpatrick D."/>
            <person name="Nagy I."/>
            <person name="Doyle S."/>
            <person name="Anderson J.B."/>
            <person name="Grigoriev I.V."/>
            <person name="Gueldener U."/>
            <person name="Muensterkoetter M."/>
            <person name="Nagy L.G."/>
        </authorList>
    </citation>
    <scope>NUCLEOTIDE SEQUENCE [LARGE SCALE GENOMIC DNA]</scope>
    <source>
        <strain evidence="2">28-4</strain>
    </source>
</reference>
<protein>
    <submittedName>
        <fullName evidence="1">Uncharacterized protein</fullName>
    </submittedName>
</protein>
<dbReference type="EMBL" id="KZ293424">
    <property type="protein sequence ID" value="PBK71102.1"/>
    <property type="molecule type" value="Genomic_DNA"/>
</dbReference>
<name>A0A2H3BVT9_9AGAR</name>
<dbReference type="AlphaFoldDB" id="A0A2H3BVT9"/>
<evidence type="ECO:0000313" key="1">
    <source>
        <dbReference type="EMBL" id="PBK71102.1"/>
    </source>
</evidence>
<dbReference type="Proteomes" id="UP000218334">
    <property type="component" value="Unassembled WGS sequence"/>
</dbReference>
<evidence type="ECO:0000313" key="2">
    <source>
        <dbReference type="Proteomes" id="UP000218334"/>
    </source>
</evidence>
<keyword evidence="2" id="KW-1185">Reference proteome</keyword>
<sequence length="193" mass="21842">MYSGRIKRAVPSHNQYGRNCTDRSCQRSQPYGVRTVTDGAQPYWAHQQEKETLLRWMVSAMGHNTGIRCSAWLTKKVEKGAANQFRLARCLSMLRLIVSGNILNLGCKLFTFPASHIQAALVFASQYGGCRSNVLEMSRCLYALRSPGPCQREGSDFFGTISIFLYGYDRWTGNPKAIQTLLCLNESRDIFHF</sequence>
<proteinExistence type="predicted"/>
<gene>
    <name evidence="1" type="ORF">ARMSODRAFT_973583</name>
</gene>
<organism evidence="1 2">
    <name type="scientific">Armillaria solidipes</name>
    <dbReference type="NCBI Taxonomy" id="1076256"/>
    <lineage>
        <taxon>Eukaryota</taxon>
        <taxon>Fungi</taxon>
        <taxon>Dikarya</taxon>
        <taxon>Basidiomycota</taxon>
        <taxon>Agaricomycotina</taxon>
        <taxon>Agaricomycetes</taxon>
        <taxon>Agaricomycetidae</taxon>
        <taxon>Agaricales</taxon>
        <taxon>Marasmiineae</taxon>
        <taxon>Physalacriaceae</taxon>
        <taxon>Armillaria</taxon>
    </lineage>
</organism>
<accession>A0A2H3BVT9</accession>